<reference evidence="2" key="1">
    <citation type="journal article" date="2019" name="Int. J. Syst. Evol. Microbiol.">
        <title>The Global Catalogue of Microorganisms (GCM) 10K type strain sequencing project: providing services to taxonomists for standard genome sequencing and annotation.</title>
        <authorList>
            <consortium name="The Broad Institute Genomics Platform"/>
            <consortium name="The Broad Institute Genome Sequencing Center for Infectious Disease"/>
            <person name="Wu L."/>
            <person name="Ma J."/>
        </authorList>
    </citation>
    <scope>NUCLEOTIDE SEQUENCE [LARGE SCALE GENOMIC DNA]</scope>
    <source>
        <strain evidence="2">KCTC 52487</strain>
    </source>
</reference>
<name>A0ABV6ZU47_9PROT</name>
<dbReference type="EMBL" id="JBHRSV010000001">
    <property type="protein sequence ID" value="MFC2924966.1"/>
    <property type="molecule type" value="Genomic_DNA"/>
</dbReference>
<keyword evidence="2" id="KW-1185">Reference proteome</keyword>
<evidence type="ECO:0000313" key="1">
    <source>
        <dbReference type="EMBL" id="MFC2924966.1"/>
    </source>
</evidence>
<proteinExistence type="predicted"/>
<evidence type="ECO:0000313" key="2">
    <source>
        <dbReference type="Proteomes" id="UP001595379"/>
    </source>
</evidence>
<protein>
    <submittedName>
        <fullName evidence="1">Uncharacterized protein</fullName>
    </submittedName>
</protein>
<accession>A0ABV6ZU47</accession>
<sequence length="708" mass="74336">MPLDLNAGTQTASGPSRFSALERTAQIARELAGRSGLTDLSAPASLDLRFADQFGYRKNAVTDGAETFEGRLDMLATISRSSLAYNPNWSFRSGDAVGRLEEVATNVLRYNAPPNTAGGRLVETSAATNKIRNPRGEGDDAALPSEYVSVPSGTTVTVIGRGVENGWPYLEVRWSGTPSGDPALYFEGSTQVPASTGQAWALAFGLKIVGGDLSNLTNIQARMLMRDSGGVYLGLAHSSSFTPDATHRRYFTAGTATHASLAYVQPSLYLDWDGSGAINITLRIYLPQLEQASAPTSPIMPPVDSPAESTCAAESVTEGVTFTRASRAYAMDWNGQSGGRVGPLKEFLQNTACQGEWGLWQTPFAVTNKIRNPRGVGASGSTAPTNWTNIGTGGLSRTYTRGTENGMDYVDIAFSGTQSSDSILALEQTTHIAALTGDKFTTSFGAKLIAGSYAGNIQIGHREVTSGAVLVVLRTSDPLVVDRQVRWFSFSDTLAGGGTTAYLTPTIYLKGYSGSVSFTLRVYIPQCTKTAFPCLPVLPEPGVVAESTQAAEVCEISNGGWSNDNGAGTLFADFISLGGVAGTFGRVLAYGSGASDYSAISLDQATSAIRVVGVDGAVTQWGLAGPSWVAGSRYRAAFSFASNDIHSAVNAVAADDTSATIGFGTSKLRIGEQVGALYPSPVPLLFKSIRYFPAALPDAEVDILGAAS</sequence>
<organism evidence="1 2">
    <name type="scientific">Hyphobacterium vulgare</name>
    <dbReference type="NCBI Taxonomy" id="1736751"/>
    <lineage>
        <taxon>Bacteria</taxon>
        <taxon>Pseudomonadati</taxon>
        <taxon>Pseudomonadota</taxon>
        <taxon>Alphaproteobacteria</taxon>
        <taxon>Maricaulales</taxon>
        <taxon>Maricaulaceae</taxon>
        <taxon>Hyphobacterium</taxon>
    </lineage>
</organism>
<dbReference type="RefSeq" id="WP_343163849.1">
    <property type="nucleotide sequence ID" value="NZ_JBHRSV010000001.1"/>
</dbReference>
<gene>
    <name evidence="1" type="ORF">ACFOOR_02485</name>
</gene>
<dbReference type="Proteomes" id="UP001595379">
    <property type="component" value="Unassembled WGS sequence"/>
</dbReference>
<comment type="caution">
    <text evidence="1">The sequence shown here is derived from an EMBL/GenBank/DDBJ whole genome shotgun (WGS) entry which is preliminary data.</text>
</comment>